<gene>
    <name evidence="2" type="ORF">BP6252_05189</name>
</gene>
<keyword evidence="3" id="KW-1185">Reference proteome</keyword>
<feature type="compositionally biased region" description="Basic and acidic residues" evidence="1">
    <location>
        <begin position="49"/>
        <end position="76"/>
    </location>
</feature>
<evidence type="ECO:0000313" key="2">
    <source>
        <dbReference type="EMBL" id="RDW77136.1"/>
    </source>
</evidence>
<organism evidence="2 3">
    <name type="scientific">Coleophoma cylindrospora</name>
    <dbReference type="NCBI Taxonomy" id="1849047"/>
    <lineage>
        <taxon>Eukaryota</taxon>
        <taxon>Fungi</taxon>
        <taxon>Dikarya</taxon>
        <taxon>Ascomycota</taxon>
        <taxon>Pezizomycotina</taxon>
        <taxon>Leotiomycetes</taxon>
        <taxon>Helotiales</taxon>
        <taxon>Dermateaceae</taxon>
        <taxon>Coleophoma</taxon>
    </lineage>
</organism>
<evidence type="ECO:0000313" key="3">
    <source>
        <dbReference type="Proteomes" id="UP000256645"/>
    </source>
</evidence>
<protein>
    <submittedName>
        <fullName evidence="2">Uncharacterized protein</fullName>
    </submittedName>
</protein>
<feature type="region of interest" description="Disordered" evidence="1">
    <location>
        <begin position="48"/>
        <end position="76"/>
    </location>
</feature>
<dbReference type="EMBL" id="PDLM01000005">
    <property type="protein sequence ID" value="RDW77136.1"/>
    <property type="molecule type" value="Genomic_DNA"/>
</dbReference>
<dbReference type="AlphaFoldDB" id="A0A3D8RT56"/>
<accession>A0A3D8RT56</accession>
<dbReference type="Proteomes" id="UP000256645">
    <property type="component" value="Unassembled WGS sequence"/>
</dbReference>
<name>A0A3D8RT56_9HELO</name>
<comment type="caution">
    <text evidence="2">The sequence shown here is derived from an EMBL/GenBank/DDBJ whole genome shotgun (WGS) entry which is preliminary data.</text>
</comment>
<evidence type="ECO:0000256" key="1">
    <source>
        <dbReference type="SAM" id="MobiDB-lite"/>
    </source>
</evidence>
<reference evidence="2 3" key="1">
    <citation type="journal article" date="2018" name="IMA Fungus">
        <title>IMA Genome-F 9: Draft genome sequence of Annulohypoxylon stygium, Aspergillus mulundensis, Berkeleyomyces basicola (syn. Thielaviopsis basicola), Ceratocystis smalleyi, two Cercospora beticola strains, Coleophoma cylindrospora, Fusarium fracticaudum, Phialophora cf. hyalina, and Morchella septimelata.</title>
        <authorList>
            <person name="Wingfield B.D."/>
            <person name="Bills G.F."/>
            <person name="Dong Y."/>
            <person name="Huang W."/>
            <person name="Nel W.J."/>
            <person name="Swalarsk-Parry B.S."/>
            <person name="Vaghefi N."/>
            <person name="Wilken P.M."/>
            <person name="An Z."/>
            <person name="de Beer Z.W."/>
            <person name="De Vos L."/>
            <person name="Chen L."/>
            <person name="Duong T.A."/>
            <person name="Gao Y."/>
            <person name="Hammerbacher A."/>
            <person name="Kikkert J.R."/>
            <person name="Li Y."/>
            <person name="Li H."/>
            <person name="Li K."/>
            <person name="Li Q."/>
            <person name="Liu X."/>
            <person name="Ma X."/>
            <person name="Naidoo K."/>
            <person name="Pethybridge S.J."/>
            <person name="Sun J."/>
            <person name="Steenkamp E.T."/>
            <person name="van der Nest M.A."/>
            <person name="van Wyk S."/>
            <person name="Wingfield M.J."/>
            <person name="Xiong C."/>
            <person name="Yue Q."/>
            <person name="Zhang X."/>
        </authorList>
    </citation>
    <scope>NUCLEOTIDE SEQUENCE [LARGE SCALE GENOMIC DNA]</scope>
    <source>
        <strain evidence="2 3">BP6252</strain>
    </source>
</reference>
<proteinExistence type="predicted"/>
<sequence length="99" mass="10936">MSSNIGFSVNTRLVPTRHGARTPRLSTALITAEPTAVADATSDMMALTGREDGERERGIVEEDKTKGKHEEEELSDEHTTSFTCLFVFIHGATKKEKEE</sequence>